<dbReference type="Proteomes" id="UP000250572">
    <property type="component" value="Unassembled WGS sequence"/>
</dbReference>
<evidence type="ECO:0000313" key="3">
    <source>
        <dbReference type="Proteomes" id="UP000250572"/>
    </source>
</evidence>
<name>A0A315W165_GAMAF</name>
<evidence type="ECO:0000313" key="2">
    <source>
        <dbReference type="EMBL" id="PWA29697.1"/>
    </source>
</evidence>
<gene>
    <name evidence="2" type="ORF">CCH79_00007935</name>
</gene>
<comment type="caution">
    <text evidence="2">The sequence shown here is derived from an EMBL/GenBank/DDBJ whole genome shotgun (WGS) entry which is preliminary data.</text>
</comment>
<proteinExistence type="predicted"/>
<feature type="compositionally biased region" description="Polar residues" evidence="1">
    <location>
        <begin position="236"/>
        <end position="247"/>
    </location>
</feature>
<feature type="region of interest" description="Disordered" evidence="1">
    <location>
        <begin position="215"/>
        <end position="264"/>
    </location>
</feature>
<dbReference type="EMBL" id="NHOQ01000541">
    <property type="protein sequence ID" value="PWA29697.1"/>
    <property type="molecule type" value="Genomic_DNA"/>
</dbReference>
<dbReference type="AlphaFoldDB" id="A0A315W165"/>
<protein>
    <submittedName>
        <fullName evidence="2">Uncharacterized protein</fullName>
    </submittedName>
</protein>
<organism evidence="2 3">
    <name type="scientific">Gambusia affinis</name>
    <name type="common">Western mosquitofish</name>
    <name type="synonym">Heterandria affinis</name>
    <dbReference type="NCBI Taxonomy" id="33528"/>
    <lineage>
        <taxon>Eukaryota</taxon>
        <taxon>Metazoa</taxon>
        <taxon>Chordata</taxon>
        <taxon>Craniata</taxon>
        <taxon>Vertebrata</taxon>
        <taxon>Euteleostomi</taxon>
        <taxon>Actinopterygii</taxon>
        <taxon>Neopterygii</taxon>
        <taxon>Teleostei</taxon>
        <taxon>Neoteleostei</taxon>
        <taxon>Acanthomorphata</taxon>
        <taxon>Ovalentaria</taxon>
        <taxon>Atherinomorphae</taxon>
        <taxon>Cyprinodontiformes</taxon>
        <taxon>Poeciliidae</taxon>
        <taxon>Poeciliinae</taxon>
        <taxon>Gambusia</taxon>
    </lineage>
</organism>
<keyword evidence="3" id="KW-1185">Reference proteome</keyword>
<evidence type="ECO:0000256" key="1">
    <source>
        <dbReference type="SAM" id="MobiDB-lite"/>
    </source>
</evidence>
<feature type="compositionally biased region" description="Polar residues" evidence="1">
    <location>
        <begin position="215"/>
        <end position="226"/>
    </location>
</feature>
<sequence length="293" mass="32322">MKRTVNNGHGFSPSSKPEDPAFLRLNTRAFQYCLLNVQKPISPKWTTAARRDVQNFMNLDSVSAIGLKYVRKTVTSEAALQLNVVDIESRSESLPKHLAQPCDLSHTGSKSPPEVPVDEYHYSTHNIKVGGEEKILAVPLGLFNVPADLSLEINEWFANHAVGNNFTISVAAKGKKGKLLVELFDGSLNVNALVREKVTKMRRSKMTAVISNASDEVSVSKETTLPNEDHSPPELTRSSMLKNNTGPEMQENKEMCPTYASSPKAEQVKDLDIILENNKSGMETKTTNGTELK</sequence>
<accession>A0A315W165</accession>
<reference evidence="2 3" key="1">
    <citation type="journal article" date="2018" name="G3 (Bethesda)">
        <title>A High-Quality Reference Genome for the Invasive Mosquitofish Gambusia affinis Using a Chicago Library.</title>
        <authorList>
            <person name="Hoffberg S.L."/>
            <person name="Troendle N.J."/>
            <person name="Glenn T.C."/>
            <person name="Mahmud O."/>
            <person name="Louha S."/>
            <person name="Chalopin D."/>
            <person name="Bennetzen J.L."/>
            <person name="Mauricio R."/>
        </authorList>
    </citation>
    <scope>NUCLEOTIDE SEQUENCE [LARGE SCALE GENOMIC DNA]</scope>
    <source>
        <strain evidence="2">NE01/NJP1002.9</strain>
        <tissue evidence="2">Muscle</tissue>
    </source>
</reference>